<dbReference type="EMBL" id="CP163433">
    <property type="protein sequence ID" value="XDQ22510.1"/>
    <property type="molecule type" value="Genomic_DNA"/>
</dbReference>
<dbReference type="GO" id="GO:0005886">
    <property type="term" value="C:plasma membrane"/>
    <property type="evidence" value="ECO:0007669"/>
    <property type="project" value="UniProtKB-SubCell"/>
</dbReference>
<evidence type="ECO:0000313" key="7">
    <source>
        <dbReference type="EMBL" id="XDQ22510.1"/>
    </source>
</evidence>
<reference evidence="7" key="1">
    <citation type="submission" date="2024-07" db="EMBL/GenBank/DDBJ databases">
        <authorList>
            <person name="Yu S.T."/>
        </authorList>
    </citation>
    <scope>NUCLEOTIDE SEQUENCE</scope>
    <source>
        <strain evidence="7">R17</strain>
    </source>
</reference>
<evidence type="ECO:0000256" key="6">
    <source>
        <dbReference type="SAM" id="Phobius"/>
    </source>
</evidence>
<keyword evidence="2" id="KW-1003">Cell membrane</keyword>
<keyword evidence="3 6" id="KW-0812">Transmembrane</keyword>
<keyword evidence="4 6" id="KW-1133">Transmembrane helix</keyword>
<gene>
    <name evidence="7" type="ORF">AB5J48_32230</name>
</gene>
<proteinExistence type="predicted"/>
<protein>
    <submittedName>
        <fullName evidence="7">MFS transporter</fullName>
    </submittedName>
</protein>
<dbReference type="RefSeq" id="WP_242783679.1">
    <property type="nucleotide sequence ID" value="NZ_CP163433.1"/>
</dbReference>
<dbReference type="InterPro" id="IPR036259">
    <property type="entry name" value="MFS_trans_sf"/>
</dbReference>
<dbReference type="PANTHER" id="PTHR23513">
    <property type="entry name" value="INTEGRAL MEMBRANE EFFLUX PROTEIN-RELATED"/>
    <property type="match status" value="1"/>
</dbReference>
<comment type="subcellular location">
    <subcellularLocation>
        <location evidence="1">Cell membrane</location>
        <topology evidence="1">Multi-pass membrane protein</topology>
    </subcellularLocation>
</comment>
<dbReference type="InterPro" id="IPR011701">
    <property type="entry name" value="MFS"/>
</dbReference>
<dbReference type="SUPFAM" id="SSF103473">
    <property type="entry name" value="MFS general substrate transporter"/>
    <property type="match status" value="1"/>
</dbReference>
<feature type="transmembrane region" description="Helical" evidence="6">
    <location>
        <begin position="103"/>
        <end position="125"/>
    </location>
</feature>
<keyword evidence="5 6" id="KW-0472">Membrane</keyword>
<sequence>MASAVIALPLGVRIEHQNKRPVMITADLARCLLLASIPIAMAFDRLTFSQLRVVGVLQTTASVAFDAASGAHLKALILPEHRLHTNSLCETTNWISVSAGPPVGGLLIGALGAAATMVVDALSFLETHSTRA</sequence>
<evidence type="ECO:0000256" key="5">
    <source>
        <dbReference type="ARBA" id="ARBA00023136"/>
    </source>
</evidence>
<name>A0AB39NVQ4_9ACTN</name>
<accession>A0AB39NVQ4</accession>
<evidence type="ECO:0000256" key="4">
    <source>
        <dbReference type="ARBA" id="ARBA00022989"/>
    </source>
</evidence>
<dbReference type="Gene3D" id="1.20.1250.20">
    <property type="entry name" value="MFS general substrate transporter like domains"/>
    <property type="match status" value="1"/>
</dbReference>
<organism evidence="7">
    <name type="scientific">Streptomyces sp. R17</name>
    <dbReference type="NCBI Taxonomy" id="3238626"/>
    <lineage>
        <taxon>Bacteria</taxon>
        <taxon>Bacillati</taxon>
        <taxon>Actinomycetota</taxon>
        <taxon>Actinomycetes</taxon>
        <taxon>Kitasatosporales</taxon>
        <taxon>Streptomycetaceae</taxon>
        <taxon>Streptomyces</taxon>
    </lineage>
</organism>
<evidence type="ECO:0000256" key="2">
    <source>
        <dbReference type="ARBA" id="ARBA00022475"/>
    </source>
</evidence>
<dbReference type="AlphaFoldDB" id="A0AB39NVQ4"/>
<evidence type="ECO:0000256" key="1">
    <source>
        <dbReference type="ARBA" id="ARBA00004651"/>
    </source>
</evidence>
<evidence type="ECO:0000256" key="3">
    <source>
        <dbReference type="ARBA" id="ARBA00022692"/>
    </source>
</evidence>
<dbReference type="PANTHER" id="PTHR23513:SF6">
    <property type="entry name" value="MAJOR FACILITATOR SUPERFAMILY ASSOCIATED DOMAIN-CONTAINING PROTEIN"/>
    <property type="match status" value="1"/>
</dbReference>
<dbReference type="Pfam" id="PF07690">
    <property type="entry name" value="MFS_1"/>
    <property type="match status" value="1"/>
</dbReference>
<feature type="transmembrane region" description="Helical" evidence="6">
    <location>
        <begin position="21"/>
        <end position="43"/>
    </location>
</feature>
<dbReference type="GO" id="GO:0022857">
    <property type="term" value="F:transmembrane transporter activity"/>
    <property type="evidence" value="ECO:0007669"/>
    <property type="project" value="InterPro"/>
</dbReference>